<sequence>MSGDHPRLVVDRDVLVVRPEVRRQEPLRVWLDGHDGPWPVYRVELRLAGDRFTATAPDAFEALVRLRRQVEPHGWAVAVQGARRDAWPSGMARDMGGGLRVYVMRPGRAVTTEDDLVDTFADAPVDLLGTIAEQEAYRDAWHA</sequence>
<protein>
    <submittedName>
        <fullName evidence="1">Uncharacterized protein</fullName>
    </submittedName>
</protein>
<comment type="caution">
    <text evidence="1">The sequence shown here is derived from an EMBL/GenBank/DDBJ whole genome shotgun (WGS) entry which is preliminary data.</text>
</comment>
<evidence type="ECO:0000313" key="1">
    <source>
        <dbReference type="EMBL" id="MFD1146721.1"/>
    </source>
</evidence>
<evidence type="ECO:0000313" key="2">
    <source>
        <dbReference type="Proteomes" id="UP001597168"/>
    </source>
</evidence>
<dbReference type="Proteomes" id="UP001597168">
    <property type="component" value="Unassembled WGS sequence"/>
</dbReference>
<proteinExistence type="predicted"/>
<keyword evidence="2" id="KW-1185">Reference proteome</keyword>
<gene>
    <name evidence="1" type="ORF">ACFQ3T_06270</name>
</gene>
<dbReference type="RefSeq" id="WP_380720951.1">
    <property type="nucleotide sequence ID" value="NZ_JBHTLK010000018.1"/>
</dbReference>
<organism evidence="1 2">
    <name type="scientific">Saccharothrix hoggarensis</name>
    <dbReference type="NCBI Taxonomy" id="913853"/>
    <lineage>
        <taxon>Bacteria</taxon>
        <taxon>Bacillati</taxon>
        <taxon>Actinomycetota</taxon>
        <taxon>Actinomycetes</taxon>
        <taxon>Pseudonocardiales</taxon>
        <taxon>Pseudonocardiaceae</taxon>
        <taxon>Saccharothrix</taxon>
    </lineage>
</organism>
<accession>A0ABW3QPM6</accession>
<dbReference type="EMBL" id="JBHTLK010000018">
    <property type="protein sequence ID" value="MFD1146721.1"/>
    <property type="molecule type" value="Genomic_DNA"/>
</dbReference>
<name>A0ABW3QPM6_9PSEU</name>
<reference evidence="2" key="1">
    <citation type="journal article" date="2019" name="Int. J. Syst. Evol. Microbiol.">
        <title>The Global Catalogue of Microorganisms (GCM) 10K type strain sequencing project: providing services to taxonomists for standard genome sequencing and annotation.</title>
        <authorList>
            <consortium name="The Broad Institute Genomics Platform"/>
            <consortium name="The Broad Institute Genome Sequencing Center for Infectious Disease"/>
            <person name="Wu L."/>
            <person name="Ma J."/>
        </authorList>
    </citation>
    <scope>NUCLEOTIDE SEQUENCE [LARGE SCALE GENOMIC DNA]</scope>
    <source>
        <strain evidence="2">CCUG 60214</strain>
    </source>
</reference>